<dbReference type="Proteomes" id="UP000319783">
    <property type="component" value="Unassembled WGS sequence"/>
</dbReference>
<protein>
    <recommendedName>
        <fullName evidence="8">Phosphoribosylformylglycinamidine synthase subunit PurQ</fullName>
        <shortName evidence="8">FGAM synthase</shortName>
        <ecNumber evidence="8">6.3.5.3</ecNumber>
    </recommendedName>
    <alternativeName>
        <fullName evidence="8">Formylglycinamide ribonucleotide amidotransferase subunit I</fullName>
        <shortName evidence="8">FGAR amidotransferase I</shortName>
        <shortName evidence="8">FGAR-AT I</shortName>
    </alternativeName>
    <alternativeName>
        <fullName evidence="8">Glutaminase PurQ</fullName>
        <ecNumber evidence="8">3.5.1.2</ecNumber>
    </alternativeName>
    <alternativeName>
        <fullName evidence="8">Phosphoribosylformylglycinamidine synthase subunit I</fullName>
    </alternativeName>
</protein>
<proteinExistence type="inferred from homology"/>
<dbReference type="PANTHER" id="PTHR10099:SF1">
    <property type="entry name" value="PHOSPHORIBOSYLFORMYLGLYCINAMIDINE SYNTHASE"/>
    <property type="match status" value="1"/>
</dbReference>
<dbReference type="GO" id="GO:0004359">
    <property type="term" value="F:glutaminase activity"/>
    <property type="evidence" value="ECO:0007669"/>
    <property type="project" value="UniProtKB-EC"/>
</dbReference>
<evidence type="ECO:0000256" key="3">
    <source>
        <dbReference type="ARBA" id="ARBA00022741"/>
    </source>
</evidence>
<comment type="function">
    <text evidence="8">Part of the phosphoribosylformylglycinamidine synthase complex involved in the purines biosynthetic pathway. Catalyzes the ATP-dependent conversion of formylglycinamide ribonucleotide (FGAR) and glutamine to yield formylglycinamidine ribonucleotide (FGAM) and glutamate. The FGAM synthase complex is composed of three subunits. PurQ produces an ammonia molecule by converting glutamine to glutamate. PurL transfers the ammonia molecule to FGAR to form FGAM in an ATP-dependent manner. PurS interacts with PurQ and PurL and is thought to assist in the transfer of the ammonia molecule from PurQ to PurL.</text>
</comment>
<dbReference type="UniPathway" id="UPA00074">
    <property type="reaction ID" value="UER00128"/>
</dbReference>
<comment type="subcellular location">
    <subcellularLocation>
        <location evidence="8">Cytoplasm</location>
    </subcellularLocation>
</comment>
<dbReference type="CDD" id="cd01740">
    <property type="entry name" value="GATase1_FGAR_AT"/>
    <property type="match status" value="1"/>
</dbReference>
<dbReference type="InterPro" id="IPR010075">
    <property type="entry name" value="PRibForGlyAmidine_synth_PurQ"/>
</dbReference>
<feature type="active site" description="Nucleophile" evidence="8">
    <location>
        <position position="96"/>
    </location>
</feature>
<dbReference type="PROSITE" id="PS51273">
    <property type="entry name" value="GATASE_TYPE_1"/>
    <property type="match status" value="1"/>
</dbReference>
<evidence type="ECO:0000256" key="2">
    <source>
        <dbReference type="ARBA" id="ARBA00022598"/>
    </source>
</evidence>
<dbReference type="InterPro" id="IPR029062">
    <property type="entry name" value="Class_I_gatase-like"/>
</dbReference>
<dbReference type="PANTHER" id="PTHR10099">
    <property type="entry name" value="PHOSPHORIBOSYLFORMYLGLYCINAMIDINE SYNTHASE"/>
    <property type="match status" value="1"/>
</dbReference>
<comment type="caution">
    <text evidence="9">The sequence shown here is derived from an EMBL/GenBank/DDBJ whole genome shotgun (WGS) entry which is preliminary data.</text>
</comment>
<keyword evidence="1 8" id="KW-0963">Cytoplasm</keyword>
<dbReference type="SMART" id="SM01211">
    <property type="entry name" value="GATase_5"/>
    <property type="match status" value="1"/>
</dbReference>
<keyword evidence="2 8" id="KW-0436">Ligase</keyword>
<keyword evidence="5 8" id="KW-0378">Hydrolase</keyword>
<organism evidence="9 10">
    <name type="scientific">Candidatus Jettenia ecosi</name>
    <dbReference type="NCBI Taxonomy" id="2494326"/>
    <lineage>
        <taxon>Bacteria</taxon>
        <taxon>Pseudomonadati</taxon>
        <taxon>Planctomycetota</taxon>
        <taxon>Candidatus Brocadiia</taxon>
        <taxon>Candidatus Brocadiales</taxon>
        <taxon>Candidatus Brocadiaceae</taxon>
        <taxon>Candidatus Jettenia</taxon>
    </lineage>
</organism>
<keyword evidence="7 8" id="KW-0315">Glutamine amidotransferase</keyword>
<evidence type="ECO:0000256" key="4">
    <source>
        <dbReference type="ARBA" id="ARBA00022755"/>
    </source>
</evidence>
<dbReference type="SUPFAM" id="SSF52317">
    <property type="entry name" value="Class I glutamine amidotransferase-like"/>
    <property type="match status" value="1"/>
</dbReference>
<keyword evidence="6 8" id="KW-0067">ATP-binding</keyword>
<feature type="active site" evidence="8">
    <location>
        <position position="233"/>
    </location>
</feature>
<dbReference type="EC" id="3.5.1.2" evidence="8"/>
<evidence type="ECO:0000256" key="6">
    <source>
        <dbReference type="ARBA" id="ARBA00022840"/>
    </source>
</evidence>
<evidence type="ECO:0000313" key="9">
    <source>
        <dbReference type="EMBL" id="TLD42562.1"/>
    </source>
</evidence>
<dbReference type="GO" id="GO:0005524">
    <property type="term" value="F:ATP binding"/>
    <property type="evidence" value="ECO:0007669"/>
    <property type="project" value="UniProtKB-KW"/>
</dbReference>
<evidence type="ECO:0000256" key="8">
    <source>
        <dbReference type="HAMAP-Rule" id="MF_00421"/>
    </source>
</evidence>
<comment type="pathway">
    <text evidence="8">Purine metabolism; IMP biosynthesis via de novo pathway; 5-amino-1-(5-phospho-D-ribosyl)imidazole from N(2)-formyl-N(1)-(5-phospho-D-ribosyl)glycinamide: step 1/2.</text>
</comment>
<feature type="active site" evidence="8">
    <location>
        <position position="231"/>
    </location>
</feature>
<sequence length="270" mass="30558">MTIPKVLILRTAGTNCDYETHYAFEKAGAKVDVIHINILLTNRKLLKNYQILALPGGFTYGDDVSAGKILANQIKYNLGEEITTFIHEKKLILGICNGFQVLTKANLLPAFNLSRNNSTQGEHQQEATLAFNDSNKFEARWVYLKICSHKSIFIHDEHIPAIYLPVAHGEGKFIVRDESVLHKITANHQIIFKYVNERGEEAGYPWNPNGSVQNIAGICDSTGQILGMMPHPERCVEPTQHPHWTRNGLKEREDGFLIFKNAVRYVKTNF</sequence>
<keyword evidence="9" id="KW-0808">Transferase</keyword>
<evidence type="ECO:0000256" key="1">
    <source>
        <dbReference type="ARBA" id="ARBA00022490"/>
    </source>
</evidence>
<evidence type="ECO:0000256" key="5">
    <source>
        <dbReference type="ARBA" id="ARBA00022801"/>
    </source>
</evidence>
<dbReference type="GO" id="GO:0016740">
    <property type="term" value="F:transferase activity"/>
    <property type="evidence" value="ECO:0007669"/>
    <property type="project" value="UniProtKB-KW"/>
</dbReference>
<dbReference type="GO" id="GO:0006189">
    <property type="term" value="P:'de novo' IMP biosynthetic process"/>
    <property type="evidence" value="ECO:0007669"/>
    <property type="project" value="UniProtKB-UniRule"/>
</dbReference>
<evidence type="ECO:0000256" key="7">
    <source>
        <dbReference type="ARBA" id="ARBA00022962"/>
    </source>
</evidence>
<dbReference type="NCBIfam" id="TIGR01737">
    <property type="entry name" value="FGAM_synth_I"/>
    <property type="match status" value="1"/>
</dbReference>
<comment type="catalytic activity">
    <reaction evidence="8">
        <text>L-glutamine + H2O = L-glutamate + NH4(+)</text>
        <dbReference type="Rhea" id="RHEA:15889"/>
        <dbReference type="ChEBI" id="CHEBI:15377"/>
        <dbReference type="ChEBI" id="CHEBI:28938"/>
        <dbReference type="ChEBI" id="CHEBI:29985"/>
        <dbReference type="ChEBI" id="CHEBI:58359"/>
        <dbReference type="EC" id="3.5.1.2"/>
    </reaction>
</comment>
<dbReference type="GO" id="GO:0004642">
    <property type="term" value="F:phosphoribosylformylglycinamidine synthase activity"/>
    <property type="evidence" value="ECO:0007669"/>
    <property type="project" value="UniProtKB-UniRule"/>
</dbReference>
<comment type="catalytic activity">
    <reaction evidence="8">
        <text>N(2)-formyl-N(1)-(5-phospho-beta-D-ribosyl)glycinamide + L-glutamine + ATP + H2O = 2-formamido-N(1)-(5-O-phospho-beta-D-ribosyl)acetamidine + L-glutamate + ADP + phosphate + H(+)</text>
        <dbReference type="Rhea" id="RHEA:17129"/>
        <dbReference type="ChEBI" id="CHEBI:15377"/>
        <dbReference type="ChEBI" id="CHEBI:15378"/>
        <dbReference type="ChEBI" id="CHEBI:29985"/>
        <dbReference type="ChEBI" id="CHEBI:30616"/>
        <dbReference type="ChEBI" id="CHEBI:43474"/>
        <dbReference type="ChEBI" id="CHEBI:58359"/>
        <dbReference type="ChEBI" id="CHEBI:147286"/>
        <dbReference type="ChEBI" id="CHEBI:147287"/>
        <dbReference type="ChEBI" id="CHEBI:456216"/>
        <dbReference type="EC" id="6.3.5.3"/>
    </reaction>
</comment>
<dbReference type="GO" id="GO:0005737">
    <property type="term" value="C:cytoplasm"/>
    <property type="evidence" value="ECO:0007669"/>
    <property type="project" value="UniProtKB-SubCell"/>
</dbReference>
<evidence type="ECO:0000313" key="10">
    <source>
        <dbReference type="Proteomes" id="UP000319783"/>
    </source>
</evidence>
<dbReference type="AlphaFoldDB" id="A0A533QD16"/>
<dbReference type="Gene3D" id="3.40.50.880">
    <property type="match status" value="1"/>
</dbReference>
<dbReference type="HAMAP" id="MF_00421">
    <property type="entry name" value="PurQ"/>
    <property type="match status" value="1"/>
</dbReference>
<dbReference type="PIRSF" id="PIRSF001586">
    <property type="entry name" value="FGAM_synth_I"/>
    <property type="match status" value="1"/>
</dbReference>
<dbReference type="Pfam" id="PF13507">
    <property type="entry name" value="GATase_5"/>
    <property type="match status" value="1"/>
</dbReference>
<dbReference type="EC" id="6.3.5.3" evidence="8"/>
<gene>
    <name evidence="8" type="primary">purQ</name>
    <name evidence="9" type="ORF">JETT_1118</name>
</gene>
<comment type="subunit">
    <text evidence="8">Part of the FGAM synthase complex composed of 1 PurL, 1 PurQ and 2 PurS subunits.</text>
</comment>
<reference evidence="9 10" key="1">
    <citation type="submission" date="2019-04" db="EMBL/GenBank/DDBJ databases">
        <title>Genome of a novel bacterium Candidatus Jettenia ecosi reconstructed from metagenome of an anammox bioreactor.</title>
        <authorList>
            <person name="Mardanov A.V."/>
            <person name="Beletsky A.V."/>
            <person name="Ravin N.V."/>
            <person name="Botchkova E.A."/>
            <person name="Litti Y.V."/>
            <person name="Nozhevnikova A.N."/>
        </authorList>
    </citation>
    <scope>NUCLEOTIDE SEQUENCE [LARGE SCALE GENOMIC DNA]</scope>
    <source>
        <strain evidence="9">J2</strain>
    </source>
</reference>
<keyword evidence="4 8" id="KW-0658">Purine biosynthesis</keyword>
<accession>A0A533QD16</accession>
<keyword evidence="3 8" id="KW-0547">Nucleotide-binding</keyword>
<dbReference type="EMBL" id="SULG01000017">
    <property type="protein sequence ID" value="TLD42562.1"/>
    <property type="molecule type" value="Genomic_DNA"/>
</dbReference>
<name>A0A533QD16_9BACT</name>